<keyword evidence="3" id="KW-0378">Hydrolase</keyword>
<comment type="caution">
    <text evidence="6">The sequence shown here is derived from an EMBL/GenBank/DDBJ whole genome shotgun (WGS) entry which is preliminary data.</text>
</comment>
<feature type="chain" id="PRO_5021974633" evidence="5">
    <location>
        <begin position="25"/>
        <end position="668"/>
    </location>
</feature>
<dbReference type="Pfam" id="PF04616">
    <property type="entry name" value="Glyco_hydro_43"/>
    <property type="match status" value="1"/>
</dbReference>
<accession>A0A562R8S6</accession>
<reference evidence="6 7" key="1">
    <citation type="journal article" date="2015" name="Stand. Genomic Sci.">
        <title>Genomic Encyclopedia of Bacterial and Archaeal Type Strains, Phase III: the genomes of soil and plant-associated and newly described type strains.</title>
        <authorList>
            <person name="Whitman W.B."/>
            <person name="Woyke T."/>
            <person name="Klenk H.P."/>
            <person name="Zhou Y."/>
            <person name="Lilburn T.G."/>
            <person name="Beck B.J."/>
            <person name="De Vos P."/>
            <person name="Vandamme P."/>
            <person name="Eisen J.A."/>
            <person name="Garrity G."/>
            <person name="Hugenholtz P."/>
            <person name="Kyrpides N.C."/>
        </authorList>
    </citation>
    <scope>NUCLEOTIDE SEQUENCE [LARGE SCALE GENOMIC DNA]</scope>
    <source>
        <strain evidence="6 7">CGMCC 1.10822</strain>
    </source>
</reference>
<evidence type="ECO:0000256" key="2">
    <source>
        <dbReference type="ARBA" id="ARBA00022729"/>
    </source>
</evidence>
<keyword evidence="2 5" id="KW-0732">Signal</keyword>
<comment type="similarity">
    <text evidence="1">Belongs to the glycosyl hydrolase 43 family.</text>
</comment>
<dbReference type="InterPro" id="IPR006710">
    <property type="entry name" value="Glyco_hydro_43"/>
</dbReference>
<evidence type="ECO:0000313" key="6">
    <source>
        <dbReference type="EMBL" id="TWI65469.1"/>
    </source>
</evidence>
<dbReference type="CDD" id="cd18817">
    <property type="entry name" value="GH43f_LbAraf43-like"/>
    <property type="match status" value="1"/>
</dbReference>
<feature type="signal peptide" evidence="5">
    <location>
        <begin position="1"/>
        <end position="24"/>
    </location>
</feature>
<name>A0A562R8S6_9BURK</name>
<dbReference type="CDD" id="cd08984">
    <property type="entry name" value="GH43-like"/>
    <property type="match status" value="1"/>
</dbReference>
<dbReference type="AlphaFoldDB" id="A0A562R8S6"/>
<keyword evidence="4" id="KW-0326">Glycosidase</keyword>
<dbReference type="PROSITE" id="PS51257">
    <property type="entry name" value="PROKAR_LIPOPROTEIN"/>
    <property type="match status" value="1"/>
</dbReference>
<evidence type="ECO:0000256" key="5">
    <source>
        <dbReference type="SAM" id="SignalP"/>
    </source>
</evidence>
<evidence type="ECO:0000256" key="3">
    <source>
        <dbReference type="ARBA" id="ARBA00022801"/>
    </source>
</evidence>
<keyword evidence="7" id="KW-1185">Reference proteome</keyword>
<evidence type="ECO:0000313" key="7">
    <source>
        <dbReference type="Proteomes" id="UP000318431"/>
    </source>
</evidence>
<protein>
    <submittedName>
        <fullName evidence="6">GH43 family beta-xylosidase</fullName>
    </submittedName>
</protein>
<proteinExistence type="inferred from homology"/>
<dbReference type="Gene3D" id="2.115.10.20">
    <property type="entry name" value="Glycosyl hydrolase domain, family 43"/>
    <property type="match status" value="2"/>
</dbReference>
<dbReference type="SUPFAM" id="SSF75005">
    <property type="entry name" value="Arabinanase/levansucrase/invertase"/>
    <property type="match status" value="2"/>
</dbReference>
<dbReference type="EMBL" id="VLLB01000004">
    <property type="protein sequence ID" value="TWI65469.1"/>
    <property type="molecule type" value="Genomic_DNA"/>
</dbReference>
<dbReference type="GO" id="GO:0004553">
    <property type="term" value="F:hydrolase activity, hydrolyzing O-glycosyl compounds"/>
    <property type="evidence" value="ECO:0007669"/>
    <property type="project" value="InterPro"/>
</dbReference>
<dbReference type="GO" id="GO:0005975">
    <property type="term" value="P:carbohydrate metabolic process"/>
    <property type="evidence" value="ECO:0007669"/>
    <property type="project" value="InterPro"/>
</dbReference>
<evidence type="ECO:0000256" key="4">
    <source>
        <dbReference type="ARBA" id="ARBA00023295"/>
    </source>
</evidence>
<dbReference type="PANTHER" id="PTHR43817:SF1">
    <property type="entry name" value="HYDROLASE, FAMILY 43, PUTATIVE (AFU_ORTHOLOGUE AFUA_3G01660)-RELATED"/>
    <property type="match status" value="1"/>
</dbReference>
<dbReference type="Proteomes" id="UP000318431">
    <property type="component" value="Unassembled WGS sequence"/>
</dbReference>
<organism evidence="6 7">
    <name type="scientific">Pseudoduganella lurida</name>
    <dbReference type="NCBI Taxonomy" id="1036180"/>
    <lineage>
        <taxon>Bacteria</taxon>
        <taxon>Pseudomonadati</taxon>
        <taxon>Pseudomonadota</taxon>
        <taxon>Betaproteobacteria</taxon>
        <taxon>Burkholderiales</taxon>
        <taxon>Oxalobacteraceae</taxon>
        <taxon>Telluria group</taxon>
        <taxon>Pseudoduganella</taxon>
    </lineage>
</organism>
<dbReference type="InterPro" id="IPR023296">
    <property type="entry name" value="Glyco_hydro_beta-prop_sf"/>
</dbReference>
<sequence length="668" mass="73654">MHMTLRHRTAGFMPAVFFVWSAVACSSAVAQPAIPAAPPAFNNPLVQGRADPHVTLQEDGWYYFTATVPEYDRIELRRARSLDDLGKAEAQVVWRKHAAGPMSYHIWAPELHRIDGKWYVYFTASRADRIWDIRLYVLECASDDPLKGPWLERGQLKTGWESFSLDATTFALNGQRYLVWTQRPQEAEKQQTSIYIAKMASPLSIAGPATLLTSPEYPWERVKYDVNEAPAVLVKNGRVFLTYSASATDANYAMGMLTAKADANLLDRASWSKAAQPVFATSAANGQFGPGHNSFTTTPDGKTDINVYHARNYRDIAGDSLKDPNRHTRAQAIAWRPDGTPDFGEPVADQGAVAAKPLFRDPVVDGAADPVVVWNPQRQRWWMYYTARRANTPGLSGVTWVHGTKIGIAESADLGGTWSYVGTADIELPPDMGGANATHWAPDVIRAPGGTWQMYLTVVPGIFTDWKHPRGIVRLESTDLRSWRNARPLSLVTDKVIDASIAALPGGGWRMWYNNELDGKSIWTADSADLATWTQKGKAVGDQAGEGPKVFQWRGSWWMITDVWRGLGVYRSSDAVTWQRQANNLLQAPGKGADDGVIGGHPDVVVSGGRAFLFYFTHPGRTAAAVAAKLDGTEQRRSSIQVVELKEEGGVLTVDRDAPTRINLIPPP</sequence>
<evidence type="ECO:0000256" key="1">
    <source>
        <dbReference type="ARBA" id="ARBA00009865"/>
    </source>
</evidence>
<dbReference type="PANTHER" id="PTHR43817">
    <property type="entry name" value="GLYCOSYL HYDROLASE"/>
    <property type="match status" value="1"/>
</dbReference>
<gene>
    <name evidence="6" type="ORF">IP91_02879</name>
</gene>